<organism evidence="2 3">
    <name type="scientific">Streptococcus anginosus DORA_7</name>
    <dbReference type="NCBI Taxonomy" id="1403946"/>
    <lineage>
        <taxon>Bacteria</taxon>
        <taxon>Bacillati</taxon>
        <taxon>Bacillota</taxon>
        <taxon>Bacilli</taxon>
        <taxon>Lactobacillales</taxon>
        <taxon>Streptococcaceae</taxon>
        <taxon>Streptococcus</taxon>
        <taxon>Streptococcus anginosus group</taxon>
    </lineage>
</organism>
<dbReference type="AlphaFoldDB" id="W1TYL2"/>
<comment type="caution">
    <text evidence="2">The sequence shown here is derived from an EMBL/GenBank/DDBJ whole genome shotgun (WGS) entry which is preliminary data.</text>
</comment>
<evidence type="ECO:0000256" key="1">
    <source>
        <dbReference type="SAM" id="Phobius"/>
    </source>
</evidence>
<keyword evidence="1" id="KW-1133">Transmembrane helix</keyword>
<proteinExistence type="predicted"/>
<dbReference type="EMBL" id="AZMF01000127">
    <property type="protein sequence ID" value="ETI84403.1"/>
    <property type="molecule type" value="Genomic_DNA"/>
</dbReference>
<keyword evidence="1" id="KW-0472">Membrane</keyword>
<gene>
    <name evidence="2" type="ORF">Q615_SPAC00127G0047</name>
</gene>
<evidence type="ECO:0000313" key="3">
    <source>
        <dbReference type="Proteomes" id="UP000018846"/>
    </source>
</evidence>
<accession>W1TYL2</accession>
<reference evidence="2 3" key="1">
    <citation type="submission" date="2013-12" db="EMBL/GenBank/DDBJ databases">
        <title>A Varibaculum cambriense genome reconstructed from a premature infant gut community with otherwise low bacterial novelty that shifts toward anaerobic metabolism during the third week of life.</title>
        <authorList>
            <person name="Brown C.T."/>
            <person name="Sharon I."/>
            <person name="Thomas B.C."/>
            <person name="Castelle C.J."/>
            <person name="Morowitz M.J."/>
            <person name="Banfield J.F."/>
        </authorList>
    </citation>
    <scope>NUCLEOTIDE SEQUENCE [LARGE SCALE GENOMIC DNA]</scope>
    <source>
        <strain evidence="3">DORA_7</strain>
    </source>
</reference>
<name>W1TYL2_STRAP</name>
<protein>
    <submittedName>
        <fullName evidence="2">PTS system, cellobiose-specific IIC component</fullName>
    </submittedName>
</protein>
<keyword evidence="1" id="KW-0812">Transmembrane</keyword>
<evidence type="ECO:0000313" key="2">
    <source>
        <dbReference type="EMBL" id="ETI84403.1"/>
    </source>
</evidence>
<dbReference type="PATRIC" id="fig|1403946.3.peg.1472"/>
<sequence>MMATNSILGGVLQLVDMVIVGFIWYPFLRMLDKQPDSVL</sequence>
<feature type="transmembrane region" description="Helical" evidence="1">
    <location>
        <begin position="6"/>
        <end position="27"/>
    </location>
</feature>
<dbReference type="Proteomes" id="UP000018846">
    <property type="component" value="Unassembled WGS sequence"/>
</dbReference>